<accession>A0ABS8D5G7</accession>
<feature type="domain" description="Nucleotidyl transferase" evidence="1">
    <location>
        <begin position="8"/>
        <end position="230"/>
    </location>
</feature>
<dbReference type="InterPro" id="IPR005835">
    <property type="entry name" value="NTP_transferase_dom"/>
</dbReference>
<sequence length="241" mass="26011">MNSTISAAMILAAGRGERMRPLTDHTPKPLLQVGSQPLIGWHLKHIRQTGIRSVVINHAHLGEKIEDSLKSGEAFDVKIRYSAEGTALETAGGISKALPFLSPDFSSPFLVVNGDVLADLPLQDMLLRASEAFTQGAFAYLVLVPNPAHNPNGDFSLAENKVGNDEANRLTFSGIGVYHPALFKEVEVNQPAKLGPLLKSAAKAGGVFGERFDGTWIDVGTPSRLEDARNWVSQNWDATCK</sequence>
<protein>
    <submittedName>
        <fullName evidence="2">Nucleotidyltransferase family protein</fullName>
    </submittedName>
</protein>
<dbReference type="InterPro" id="IPR050486">
    <property type="entry name" value="Mannose-1P_guanyltransferase"/>
</dbReference>
<evidence type="ECO:0000259" key="1">
    <source>
        <dbReference type="Pfam" id="PF00483"/>
    </source>
</evidence>
<dbReference type="InterPro" id="IPR029044">
    <property type="entry name" value="Nucleotide-diphossugar_trans"/>
</dbReference>
<dbReference type="Gene3D" id="3.90.550.10">
    <property type="entry name" value="Spore Coat Polysaccharide Biosynthesis Protein SpsA, Chain A"/>
    <property type="match status" value="1"/>
</dbReference>
<name>A0ABS8D5G7_9NEIS</name>
<dbReference type="InterPro" id="IPR054790">
    <property type="entry name" value="MurU"/>
</dbReference>
<dbReference type="Proteomes" id="UP001165395">
    <property type="component" value="Unassembled WGS sequence"/>
</dbReference>
<dbReference type="PANTHER" id="PTHR22572">
    <property type="entry name" value="SUGAR-1-PHOSPHATE GUANYL TRANSFERASE"/>
    <property type="match status" value="1"/>
</dbReference>
<dbReference type="Pfam" id="PF00483">
    <property type="entry name" value="NTP_transferase"/>
    <property type="match status" value="1"/>
</dbReference>
<gene>
    <name evidence="2" type="ORF">LIN78_07775</name>
</gene>
<dbReference type="CDD" id="cd06422">
    <property type="entry name" value="NTP_transferase_like_1"/>
    <property type="match status" value="1"/>
</dbReference>
<evidence type="ECO:0000313" key="2">
    <source>
        <dbReference type="EMBL" id="MCB6183443.1"/>
    </source>
</evidence>
<dbReference type="NCBIfam" id="NF045761">
    <property type="entry name" value="NAMPUrTaseMurU"/>
    <property type="match status" value="1"/>
</dbReference>
<keyword evidence="3" id="KW-1185">Reference proteome</keyword>
<reference evidence="2" key="1">
    <citation type="submission" date="2021-10" db="EMBL/GenBank/DDBJ databases">
        <title>The complete genome sequence of Leeia sp. TBRC 13508.</title>
        <authorList>
            <person name="Charoenyingcharoen P."/>
            <person name="Yukphan P."/>
        </authorList>
    </citation>
    <scope>NUCLEOTIDE SEQUENCE</scope>
    <source>
        <strain evidence="2">TBRC 13508</strain>
    </source>
</reference>
<organism evidence="2 3">
    <name type="scientific">Leeia speluncae</name>
    <dbReference type="NCBI Taxonomy" id="2884804"/>
    <lineage>
        <taxon>Bacteria</taxon>
        <taxon>Pseudomonadati</taxon>
        <taxon>Pseudomonadota</taxon>
        <taxon>Betaproteobacteria</taxon>
        <taxon>Neisseriales</taxon>
        <taxon>Leeiaceae</taxon>
        <taxon>Leeia</taxon>
    </lineage>
</organism>
<dbReference type="SUPFAM" id="SSF53448">
    <property type="entry name" value="Nucleotide-diphospho-sugar transferases"/>
    <property type="match status" value="1"/>
</dbReference>
<dbReference type="RefSeq" id="WP_227180210.1">
    <property type="nucleotide sequence ID" value="NZ_JAJBZT010000003.1"/>
</dbReference>
<comment type="caution">
    <text evidence="2">The sequence shown here is derived from an EMBL/GenBank/DDBJ whole genome shotgun (WGS) entry which is preliminary data.</text>
</comment>
<dbReference type="EMBL" id="JAJBZT010000003">
    <property type="protein sequence ID" value="MCB6183443.1"/>
    <property type="molecule type" value="Genomic_DNA"/>
</dbReference>
<proteinExistence type="predicted"/>
<evidence type="ECO:0000313" key="3">
    <source>
        <dbReference type="Proteomes" id="UP001165395"/>
    </source>
</evidence>